<dbReference type="EMBL" id="JPQT01000108">
    <property type="protein sequence ID" value="KFE50691.1"/>
    <property type="molecule type" value="Genomic_DNA"/>
</dbReference>
<dbReference type="PATRIC" id="fig|317.174.peg.3016"/>
<reference evidence="1 2" key="1">
    <citation type="submission" date="2014-07" db="EMBL/GenBank/DDBJ databases">
        <title>Draft Genome Sequences of Environmental Pseudomonas syringae strains.</title>
        <authorList>
            <person name="Baltrus D.A."/>
            <person name="Berge O."/>
            <person name="Morris C."/>
        </authorList>
    </citation>
    <scope>NUCLEOTIDE SEQUENCE [LARGE SCALE GENOMIC DNA]</scope>
    <source>
        <strain evidence="1 2">CEB003</strain>
    </source>
</reference>
<evidence type="ECO:0008006" key="3">
    <source>
        <dbReference type="Google" id="ProtNLM"/>
    </source>
</evidence>
<accession>A0A085V5H8</accession>
<proteinExistence type="predicted"/>
<dbReference type="Proteomes" id="UP000028643">
    <property type="component" value="Unassembled WGS sequence"/>
</dbReference>
<dbReference type="RefSeq" id="WP_020293761.1">
    <property type="nucleotide sequence ID" value="NZ_JPQT01000108.1"/>
</dbReference>
<protein>
    <recommendedName>
        <fullName evidence="3">Fis family transcriptional regulator</fullName>
    </recommendedName>
</protein>
<evidence type="ECO:0000313" key="1">
    <source>
        <dbReference type="EMBL" id="KFE50691.1"/>
    </source>
</evidence>
<sequence length="127" mass="14234">MPSSKRDHSRIERCLIASLTDACETAKAEIVGFDWLTHEADYQSFTQSLRVIWVFDTKANKDRALAAGLDTRMVELTSTAFDKAGVTAPNIERHVFFDSEQECTASQGGDWVKRLAKMHRVRGSKLG</sequence>
<comment type="caution">
    <text evidence="1">The sequence shown here is derived from an EMBL/GenBank/DDBJ whole genome shotgun (WGS) entry which is preliminary data.</text>
</comment>
<name>A0A085V5H8_PSESX</name>
<evidence type="ECO:0000313" key="2">
    <source>
        <dbReference type="Proteomes" id="UP000028643"/>
    </source>
</evidence>
<dbReference type="AlphaFoldDB" id="A0A085V5H8"/>
<organism evidence="1 2">
    <name type="scientific">Pseudomonas syringae</name>
    <dbReference type="NCBI Taxonomy" id="317"/>
    <lineage>
        <taxon>Bacteria</taxon>
        <taxon>Pseudomonadati</taxon>
        <taxon>Pseudomonadota</taxon>
        <taxon>Gammaproteobacteria</taxon>
        <taxon>Pseudomonadales</taxon>
        <taxon>Pseudomonadaceae</taxon>
        <taxon>Pseudomonas</taxon>
    </lineage>
</organism>
<gene>
    <name evidence="1" type="ORF">IV02_14750</name>
</gene>